<comment type="caution">
    <text evidence="2">The sequence shown here is derived from an EMBL/GenBank/DDBJ whole genome shotgun (WGS) entry which is preliminary data.</text>
</comment>
<dbReference type="Proteomes" id="UP000765509">
    <property type="component" value="Unassembled WGS sequence"/>
</dbReference>
<evidence type="ECO:0000256" key="1">
    <source>
        <dbReference type="SAM" id="MobiDB-lite"/>
    </source>
</evidence>
<feature type="compositionally biased region" description="Basic and acidic residues" evidence="1">
    <location>
        <begin position="181"/>
        <end position="192"/>
    </location>
</feature>
<keyword evidence="3" id="KW-1185">Reference proteome</keyword>
<proteinExistence type="predicted"/>
<evidence type="ECO:0000313" key="3">
    <source>
        <dbReference type="Proteomes" id="UP000765509"/>
    </source>
</evidence>
<gene>
    <name evidence="2" type="ORF">O181_113606</name>
</gene>
<dbReference type="AlphaFoldDB" id="A0A9Q3PUL5"/>
<name>A0A9Q3PUL5_9BASI</name>
<feature type="region of interest" description="Disordered" evidence="1">
    <location>
        <begin position="181"/>
        <end position="209"/>
    </location>
</feature>
<dbReference type="EMBL" id="AVOT02093037">
    <property type="protein sequence ID" value="MBW0573891.1"/>
    <property type="molecule type" value="Genomic_DNA"/>
</dbReference>
<reference evidence="2" key="1">
    <citation type="submission" date="2021-03" db="EMBL/GenBank/DDBJ databases">
        <title>Draft genome sequence of rust myrtle Austropuccinia psidii MF-1, a brazilian biotype.</title>
        <authorList>
            <person name="Quecine M.C."/>
            <person name="Pachon D.M.R."/>
            <person name="Bonatelli M.L."/>
            <person name="Correr F.H."/>
            <person name="Franceschini L.M."/>
            <person name="Leite T.F."/>
            <person name="Margarido G.R.A."/>
            <person name="Almeida C.A."/>
            <person name="Ferrarezi J.A."/>
            <person name="Labate C.A."/>
        </authorList>
    </citation>
    <scope>NUCLEOTIDE SEQUENCE</scope>
    <source>
        <strain evidence="2">MF-1</strain>
    </source>
</reference>
<organism evidence="2 3">
    <name type="scientific">Austropuccinia psidii MF-1</name>
    <dbReference type="NCBI Taxonomy" id="1389203"/>
    <lineage>
        <taxon>Eukaryota</taxon>
        <taxon>Fungi</taxon>
        <taxon>Dikarya</taxon>
        <taxon>Basidiomycota</taxon>
        <taxon>Pucciniomycotina</taxon>
        <taxon>Pucciniomycetes</taxon>
        <taxon>Pucciniales</taxon>
        <taxon>Sphaerophragmiaceae</taxon>
        <taxon>Austropuccinia</taxon>
    </lineage>
</organism>
<protein>
    <submittedName>
        <fullName evidence="2">Uncharacterized protein</fullName>
    </submittedName>
</protein>
<sequence>MIPPHVRDFGVPRDYSLEKESTISRNRGLERREVEVVQIHKTCQNEPSYTFKKGFQQKASRNGLHRTVFPNPSNLQRTYPMENGIQEIKPRVPPERTCRKYSEDFPQRDILQRTYHRREIDPEITYSYSFRLIRSGNPTRLSCGFTPLRHQHISDQESPYFPIPGRIQEMKRIIGQEKDFFQPEAERGRSYEPEIVGPSKKSTKNNKQL</sequence>
<evidence type="ECO:0000313" key="2">
    <source>
        <dbReference type="EMBL" id="MBW0573891.1"/>
    </source>
</evidence>
<accession>A0A9Q3PUL5</accession>